<evidence type="ECO:0000256" key="1">
    <source>
        <dbReference type="ARBA" id="ARBA00004651"/>
    </source>
</evidence>
<keyword evidence="13" id="KW-1185">Reference proteome</keyword>
<dbReference type="PANTHER" id="PTHR22777:SF15">
    <property type="entry name" value="UPF0053 INNER MEMBRANE PROTEIN YOAE"/>
    <property type="match status" value="1"/>
</dbReference>
<feature type="transmembrane region" description="Helical" evidence="10">
    <location>
        <begin position="121"/>
        <end position="142"/>
    </location>
</feature>
<evidence type="ECO:0000256" key="3">
    <source>
        <dbReference type="ARBA" id="ARBA00022475"/>
    </source>
</evidence>
<evidence type="ECO:0000259" key="11">
    <source>
        <dbReference type="PROSITE" id="PS51371"/>
    </source>
</evidence>
<reference evidence="12 13" key="1">
    <citation type="submission" date="2019-08" db="EMBL/GenBank/DDBJ databases">
        <title>Genome sequence of Psychrobacter frigidicola ACAM304 (type strain).</title>
        <authorList>
            <person name="Bowman J.P."/>
        </authorList>
    </citation>
    <scope>NUCLEOTIDE SEQUENCE [LARGE SCALE GENOMIC DNA]</scope>
    <source>
        <strain evidence="12 13">ACAM 304</strain>
    </source>
</reference>
<dbReference type="GO" id="GO:0050660">
    <property type="term" value="F:flavin adenine dinucleotide binding"/>
    <property type="evidence" value="ECO:0007669"/>
    <property type="project" value="InterPro"/>
</dbReference>
<gene>
    <name evidence="12" type="ORF">ES754_02545</name>
</gene>
<feature type="transmembrane region" description="Helical" evidence="10">
    <location>
        <begin position="12"/>
        <end position="37"/>
    </location>
</feature>
<feature type="domain" description="CBS" evidence="11">
    <location>
        <begin position="373"/>
        <end position="431"/>
    </location>
</feature>
<dbReference type="Gene3D" id="3.30.465.10">
    <property type="match status" value="1"/>
</dbReference>
<evidence type="ECO:0000256" key="10">
    <source>
        <dbReference type="SAM" id="Phobius"/>
    </source>
</evidence>
<dbReference type="EMBL" id="VORZ01000001">
    <property type="protein sequence ID" value="TXD97863.1"/>
    <property type="molecule type" value="Genomic_DNA"/>
</dbReference>
<feature type="transmembrane region" description="Helical" evidence="10">
    <location>
        <begin position="214"/>
        <end position="232"/>
    </location>
</feature>
<dbReference type="InterPro" id="IPR000644">
    <property type="entry name" value="CBS_dom"/>
</dbReference>
<protein>
    <submittedName>
        <fullName evidence="12">TerC family protein</fullName>
    </submittedName>
</protein>
<dbReference type="InterPro" id="IPR036318">
    <property type="entry name" value="FAD-bd_PCMH-like_sf"/>
</dbReference>
<dbReference type="PROSITE" id="PS51371">
    <property type="entry name" value="CBS"/>
    <property type="match status" value="2"/>
</dbReference>
<keyword evidence="3" id="KW-1003">Cell membrane</keyword>
<dbReference type="InterPro" id="IPR016169">
    <property type="entry name" value="FAD-bd_PCMH_sub2"/>
</dbReference>
<organism evidence="12 13">
    <name type="scientific">Psychrobacter frigidicola</name>
    <dbReference type="NCBI Taxonomy" id="45611"/>
    <lineage>
        <taxon>Bacteria</taxon>
        <taxon>Pseudomonadati</taxon>
        <taxon>Pseudomonadota</taxon>
        <taxon>Gammaproteobacteria</taxon>
        <taxon>Moraxellales</taxon>
        <taxon>Moraxellaceae</taxon>
        <taxon>Psychrobacter</taxon>
    </lineage>
</organism>
<keyword evidence="8 10" id="KW-0472">Membrane</keyword>
<dbReference type="CDD" id="cd04590">
    <property type="entry name" value="CBS_pair_CorC_HlyC_assoc"/>
    <property type="match status" value="1"/>
</dbReference>
<sequence length="519" mass="57198">MIAFLSDPAIWLGFFTLVSLEIILGIDNLVFIAILANKLPPHQRNKARNIGLSLALVMRLGLLFVMSWLVTLTDPVVTYAGFALSVRDLILVVGGVFLLFKATLELHERLEGKPESSNQSRVYAGFTAVVVQIVVLDAVFSFDAVITAVGMVEQLGVMMAAVIVAMAVMILASKALTDFVGRHPTVVILCLSFLLMIGFSLIVEGLGFHIPKGYLYAAIGFSILIEAFNQFLQRNRTKYEDQIPLRDRAADNILRLMGGKNQESNHEEMLVEDNMLASTLPFAQEERYMISGVLALSEREVQTIMTPRSEVSWVDITGSLESIRHQVLATPHSLLPVCEGKLDKVLGVVRAKDILAAVDSNPSDIHAALKPLLTKQQPVFVSDTIDNLRLINLLKNAKGNLAVVIDEYGQLTGLVTPLDLFEAIAGEFPDEDETLEIIKHEDHWIAEGTVSLNQLRLELQESDLLCEVEQLTIGGYINSQLEGAAQVNDHINIDGHIFTVLETLSSRILLLKIEKRTGL</sequence>
<evidence type="ECO:0000256" key="4">
    <source>
        <dbReference type="ARBA" id="ARBA00022692"/>
    </source>
</evidence>
<dbReference type="Pfam" id="PF00571">
    <property type="entry name" value="CBS"/>
    <property type="match status" value="1"/>
</dbReference>
<evidence type="ECO:0000256" key="7">
    <source>
        <dbReference type="ARBA" id="ARBA00023122"/>
    </source>
</evidence>
<feature type="transmembrane region" description="Helical" evidence="10">
    <location>
        <begin position="154"/>
        <end position="173"/>
    </location>
</feature>
<dbReference type="PANTHER" id="PTHR22777">
    <property type="entry name" value="HEMOLYSIN-RELATED"/>
    <property type="match status" value="1"/>
</dbReference>
<dbReference type="InterPro" id="IPR044751">
    <property type="entry name" value="Ion_transp-like_CBS"/>
</dbReference>
<dbReference type="SUPFAM" id="SSF54631">
    <property type="entry name" value="CBS-domain pair"/>
    <property type="match status" value="1"/>
</dbReference>
<evidence type="ECO:0000256" key="6">
    <source>
        <dbReference type="ARBA" id="ARBA00022989"/>
    </source>
</evidence>
<dbReference type="RefSeq" id="WP_147221768.1">
    <property type="nucleotide sequence ID" value="NZ_CAJGYY010000001.1"/>
</dbReference>
<dbReference type="Pfam" id="PF03741">
    <property type="entry name" value="TerC"/>
    <property type="match status" value="1"/>
</dbReference>
<keyword evidence="7 9" id="KW-0129">CBS domain</keyword>
<dbReference type="Pfam" id="PF03471">
    <property type="entry name" value="CorC_HlyC"/>
    <property type="match status" value="1"/>
</dbReference>
<dbReference type="Proteomes" id="UP000321903">
    <property type="component" value="Unassembled WGS sequence"/>
</dbReference>
<evidence type="ECO:0000313" key="12">
    <source>
        <dbReference type="EMBL" id="TXD97863.1"/>
    </source>
</evidence>
<comment type="caution">
    <text evidence="12">The sequence shown here is derived from an EMBL/GenBank/DDBJ whole genome shotgun (WGS) entry which is preliminary data.</text>
</comment>
<feature type="transmembrane region" description="Helical" evidence="10">
    <location>
        <begin position="76"/>
        <end position="100"/>
    </location>
</feature>
<comment type="subcellular location">
    <subcellularLocation>
        <location evidence="1">Cell membrane</location>
        <topology evidence="1">Multi-pass membrane protein</topology>
    </subcellularLocation>
</comment>
<evidence type="ECO:0000256" key="9">
    <source>
        <dbReference type="PROSITE-ProRule" id="PRU00703"/>
    </source>
</evidence>
<evidence type="ECO:0000313" key="13">
    <source>
        <dbReference type="Proteomes" id="UP000321903"/>
    </source>
</evidence>
<dbReference type="AlphaFoldDB" id="A0A5C7AAK0"/>
<name>A0A5C7AAK0_9GAMM</name>
<comment type="similarity">
    <text evidence="2">Belongs to the UPF0053 family.</text>
</comment>
<feature type="domain" description="CBS" evidence="11">
    <location>
        <begin position="305"/>
        <end position="365"/>
    </location>
</feature>
<dbReference type="InterPro" id="IPR005170">
    <property type="entry name" value="Transptr-assoc_dom"/>
</dbReference>
<evidence type="ECO:0000256" key="2">
    <source>
        <dbReference type="ARBA" id="ARBA00006337"/>
    </source>
</evidence>
<dbReference type="OrthoDB" id="9805314at2"/>
<dbReference type="Gene3D" id="3.10.580.10">
    <property type="entry name" value="CBS-domain"/>
    <property type="match status" value="1"/>
</dbReference>
<dbReference type="GO" id="GO:0005886">
    <property type="term" value="C:plasma membrane"/>
    <property type="evidence" value="ECO:0007669"/>
    <property type="project" value="UniProtKB-SubCell"/>
</dbReference>
<feature type="transmembrane region" description="Helical" evidence="10">
    <location>
        <begin position="185"/>
        <end position="208"/>
    </location>
</feature>
<proteinExistence type="inferred from homology"/>
<dbReference type="SUPFAM" id="SSF56176">
    <property type="entry name" value="FAD-binding/transporter-associated domain-like"/>
    <property type="match status" value="1"/>
</dbReference>
<evidence type="ECO:0000256" key="5">
    <source>
        <dbReference type="ARBA" id="ARBA00022737"/>
    </source>
</evidence>
<keyword evidence="5" id="KW-0677">Repeat</keyword>
<accession>A0A5C7AAK0</accession>
<keyword evidence="4 10" id="KW-0812">Transmembrane</keyword>
<dbReference type="InterPro" id="IPR005496">
    <property type="entry name" value="Integral_membrane_TerC"/>
</dbReference>
<feature type="transmembrane region" description="Helical" evidence="10">
    <location>
        <begin position="49"/>
        <end position="70"/>
    </location>
</feature>
<keyword evidence="6 10" id="KW-1133">Transmembrane helix</keyword>
<dbReference type="SMART" id="SM01091">
    <property type="entry name" value="CorC_HlyC"/>
    <property type="match status" value="1"/>
</dbReference>
<evidence type="ECO:0000256" key="8">
    <source>
        <dbReference type="ARBA" id="ARBA00023136"/>
    </source>
</evidence>
<dbReference type="InterPro" id="IPR046342">
    <property type="entry name" value="CBS_dom_sf"/>
</dbReference>